<dbReference type="Proteomes" id="UP000234790">
    <property type="component" value="Chromosome"/>
</dbReference>
<dbReference type="AlphaFoldDB" id="A0A2K9LYV8"/>
<protein>
    <submittedName>
        <fullName evidence="2">Uncharacterized protein</fullName>
    </submittedName>
</protein>
<gene>
    <name evidence="2" type="ORF">SMONO_v1c06950</name>
</gene>
<dbReference type="RefSeq" id="WP_101780989.1">
    <property type="nucleotide sequence ID" value="NZ_CP025543.1"/>
</dbReference>
<keyword evidence="3" id="KW-1185">Reference proteome</keyword>
<evidence type="ECO:0000256" key="1">
    <source>
        <dbReference type="SAM" id="MobiDB-lite"/>
    </source>
</evidence>
<sequence>MDQKNKDISIDQTQMESDQAKKRLDEIKQSNSLINSQVTANNFYVPKRKIATSNDAQTTFIKPRKKKNLPFSNEQQKEIEKTMLDVRSEYRDNLKEKKTVEKKLLKEEIKLSRLISKTNKKIGTLIDKENTGELEKTVEMQSEYLNAFDKIHDDINTLVLSENKISLEDRRKHIYNNAYNAETERARKLVQLRNENRASWTNQIKESKKNVSKRKSNNWMERLGILDDEE</sequence>
<evidence type="ECO:0000313" key="2">
    <source>
        <dbReference type="EMBL" id="AUM62944.1"/>
    </source>
</evidence>
<name>A0A2K9LYV8_SPISQ</name>
<dbReference type="EMBL" id="CP025543">
    <property type="protein sequence ID" value="AUM62944.1"/>
    <property type="molecule type" value="Genomic_DNA"/>
</dbReference>
<evidence type="ECO:0000313" key="3">
    <source>
        <dbReference type="Proteomes" id="UP000234790"/>
    </source>
</evidence>
<proteinExistence type="predicted"/>
<feature type="region of interest" description="Disordered" evidence="1">
    <location>
        <begin position="1"/>
        <end position="22"/>
    </location>
</feature>
<accession>A0A2K9LYV8</accession>
<organism evidence="2 3">
    <name type="scientific">Spiroplasma monobiae MQ-1</name>
    <dbReference type="NCBI Taxonomy" id="1336748"/>
    <lineage>
        <taxon>Bacteria</taxon>
        <taxon>Bacillati</taxon>
        <taxon>Mycoplasmatota</taxon>
        <taxon>Mollicutes</taxon>
        <taxon>Entomoplasmatales</taxon>
        <taxon>Spiroplasmataceae</taxon>
        <taxon>Spiroplasma</taxon>
    </lineage>
</organism>
<dbReference type="KEGG" id="smoo:SMONO_v1c06950"/>
<reference evidence="2 3" key="1">
    <citation type="submission" date="2017-12" db="EMBL/GenBank/DDBJ databases">
        <title>Complete genome sequence of Spiroplasma monobiae MQ-1 (ATCC 33825).</title>
        <authorList>
            <person name="Tsai Y.-M."/>
            <person name="Lo W.-S."/>
            <person name="Wu P.-S."/>
            <person name="Cho S.-T."/>
            <person name="Kuo C.-H."/>
        </authorList>
    </citation>
    <scope>NUCLEOTIDE SEQUENCE [LARGE SCALE GENOMIC DNA]</scope>
    <source>
        <strain evidence="2 3">MQ-1</strain>
    </source>
</reference>
<dbReference type="OrthoDB" id="389357at2"/>